<evidence type="ECO:0000256" key="6">
    <source>
        <dbReference type="ARBA" id="ARBA00022989"/>
    </source>
</evidence>
<dbReference type="InterPro" id="IPR004626">
    <property type="entry name" value="RarD"/>
</dbReference>
<dbReference type="GO" id="GO:0005886">
    <property type="term" value="C:plasma membrane"/>
    <property type="evidence" value="ECO:0007669"/>
    <property type="project" value="UniProtKB-SubCell"/>
</dbReference>
<dbReference type="AlphaFoldDB" id="A0A6G5QMY5"/>
<keyword evidence="3" id="KW-0813">Transport</keyword>
<keyword evidence="5 8" id="KW-0812">Transmembrane</keyword>
<evidence type="ECO:0000313" key="11">
    <source>
        <dbReference type="Proteomes" id="UP000502377"/>
    </source>
</evidence>
<proteinExistence type="inferred from homology"/>
<dbReference type="EMBL" id="CP012543">
    <property type="protein sequence ID" value="QCD46942.1"/>
    <property type="molecule type" value="Genomic_DNA"/>
</dbReference>
<keyword evidence="7 8" id="KW-0472">Membrane</keyword>
<feature type="transmembrane region" description="Helical" evidence="8">
    <location>
        <begin position="180"/>
        <end position="202"/>
    </location>
</feature>
<evidence type="ECO:0000256" key="8">
    <source>
        <dbReference type="SAM" id="Phobius"/>
    </source>
</evidence>
<feature type="transmembrane region" description="Helical" evidence="8">
    <location>
        <begin position="241"/>
        <end position="260"/>
    </location>
</feature>
<evidence type="ECO:0000256" key="3">
    <source>
        <dbReference type="ARBA" id="ARBA00022448"/>
    </source>
</evidence>
<evidence type="ECO:0000256" key="4">
    <source>
        <dbReference type="ARBA" id="ARBA00022475"/>
    </source>
</evidence>
<dbReference type="PANTHER" id="PTHR22911:SF137">
    <property type="entry name" value="SOLUTE CARRIER FAMILY 35 MEMBER G2-RELATED"/>
    <property type="match status" value="1"/>
</dbReference>
<feature type="transmembrane region" description="Helical" evidence="8">
    <location>
        <begin position="39"/>
        <end position="55"/>
    </location>
</feature>
<sequence length="296" mass="32409">MQDKNQAKIGFICALAAFITWGVFPIYFKQLNALSANEIVAHRIVWSVLLLFLLLKFSRKLGAAKKILGDKKTAFWLFVTGLLIGANWWIYIYAVNIGKIVEASLGYFINPLVNMLLGVIILKEKLTRAGKFALGVVFVAIGVQIYDAGGLPVISIILPITFGFYSLIRKRLGVPSFEGLFAETALIAPIALAALFFVAASGQNHFSFSWFGLFIALCGPATVVPLLLFNSATTRLNLSTIGYLQYISPSMQLLLAVFYYGEPVSALKALSFLLIWSALAVVSFSAIYSKKSKISV</sequence>
<reference evidence="10 11" key="1">
    <citation type="submission" date="2016-07" db="EMBL/GenBank/DDBJ databases">
        <title>Comparative genomics of the Campylobacter concisus group.</title>
        <authorList>
            <person name="Miller W.G."/>
            <person name="Yee E."/>
            <person name="Chapman M.H."/>
            <person name="Huynh S."/>
            <person name="Bono J.L."/>
            <person name="On S.L.W."/>
            <person name="StLeger J."/>
            <person name="Foster G."/>
            <person name="Parker C.T."/>
        </authorList>
    </citation>
    <scope>NUCLEOTIDE SEQUENCE [LARGE SCALE GENOMIC DNA]</scope>
    <source>
        <strain evidence="10 11">ATCC 33238</strain>
    </source>
</reference>
<dbReference type="RefSeq" id="WP_002944655.1">
    <property type="nucleotide sequence ID" value="NZ_CP012543.1"/>
</dbReference>
<evidence type="ECO:0000256" key="2">
    <source>
        <dbReference type="ARBA" id="ARBA00007362"/>
    </source>
</evidence>
<feature type="transmembrane region" description="Helical" evidence="8">
    <location>
        <begin position="152"/>
        <end position="168"/>
    </location>
</feature>
<feature type="transmembrane region" description="Helical" evidence="8">
    <location>
        <begin position="208"/>
        <end position="229"/>
    </location>
</feature>
<dbReference type="Proteomes" id="UP000502377">
    <property type="component" value="Chromosome"/>
</dbReference>
<feature type="transmembrane region" description="Helical" evidence="8">
    <location>
        <begin position="266"/>
        <end position="288"/>
    </location>
</feature>
<keyword evidence="6 8" id="KW-1133">Transmembrane helix</keyword>
<comment type="similarity">
    <text evidence="2">Belongs to the EamA transporter family.</text>
</comment>
<feature type="transmembrane region" description="Helical" evidence="8">
    <location>
        <begin position="9"/>
        <end position="27"/>
    </location>
</feature>
<evidence type="ECO:0000313" key="10">
    <source>
        <dbReference type="EMBL" id="QCD46942.1"/>
    </source>
</evidence>
<evidence type="ECO:0000259" key="9">
    <source>
        <dbReference type="Pfam" id="PF00892"/>
    </source>
</evidence>
<accession>A0A6G5QMY5</accession>
<evidence type="ECO:0000256" key="5">
    <source>
        <dbReference type="ARBA" id="ARBA00022692"/>
    </source>
</evidence>
<feature type="domain" description="EamA" evidence="9">
    <location>
        <begin position="9"/>
        <end position="141"/>
    </location>
</feature>
<dbReference type="NCBIfam" id="TIGR00688">
    <property type="entry name" value="rarD"/>
    <property type="match status" value="1"/>
</dbReference>
<feature type="transmembrane region" description="Helical" evidence="8">
    <location>
        <begin position="129"/>
        <end position="146"/>
    </location>
</feature>
<dbReference type="Pfam" id="PF00892">
    <property type="entry name" value="EamA"/>
    <property type="match status" value="1"/>
</dbReference>
<feature type="transmembrane region" description="Helical" evidence="8">
    <location>
        <begin position="100"/>
        <end position="122"/>
    </location>
</feature>
<protein>
    <submittedName>
        <fullName evidence="10">Resistance permease RarD</fullName>
    </submittedName>
</protein>
<name>A0A6G5QMY5_CAMRE</name>
<dbReference type="InterPro" id="IPR037185">
    <property type="entry name" value="EmrE-like"/>
</dbReference>
<dbReference type="KEGG" id="crx:CRECT_1287"/>
<feature type="transmembrane region" description="Helical" evidence="8">
    <location>
        <begin position="75"/>
        <end position="94"/>
    </location>
</feature>
<gene>
    <name evidence="10" type="primary">rarD</name>
    <name evidence="10" type="ORF">CRECT_1287</name>
</gene>
<comment type="subcellular location">
    <subcellularLocation>
        <location evidence="1">Cell membrane</location>
        <topology evidence="1">Multi-pass membrane protein</topology>
    </subcellularLocation>
</comment>
<dbReference type="SUPFAM" id="SSF103481">
    <property type="entry name" value="Multidrug resistance efflux transporter EmrE"/>
    <property type="match status" value="2"/>
</dbReference>
<dbReference type="InterPro" id="IPR000620">
    <property type="entry name" value="EamA_dom"/>
</dbReference>
<dbReference type="PANTHER" id="PTHR22911">
    <property type="entry name" value="ACYL-MALONYL CONDENSING ENZYME-RELATED"/>
    <property type="match status" value="1"/>
</dbReference>
<evidence type="ECO:0000256" key="7">
    <source>
        <dbReference type="ARBA" id="ARBA00023136"/>
    </source>
</evidence>
<keyword evidence="4" id="KW-1003">Cell membrane</keyword>
<evidence type="ECO:0000256" key="1">
    <source>
        <dbReference type="ARBA" id="ARBA00004651"/>
    </source>
</evidence>
<organism evidence="10 11">
    <name type="scientific">Campylobacter rectus</name>
    <name type="common">Wolinella recta</name>
    <dbReference type="NCBI Taxonomy" id="203"/>
    <lineage>
        <taxon>Bacteria</taxon>
        <taxon>Pseudomonadati</taxon>
        <taxon>Campylobacterota</taxon>
        <taxon>Epsilonproteobacteria</taxon>
        <taxon>Campylobacterales</taxon>
        <taxon>Campylobacteraceae</taxon>
        <taxon>Campylobacter</taxon>
    </lineage>
</organism>